<evidence type="ECO:0000259" key="1">
    <source>
        <dbReference type="Pfam" id="PF14534"/>
    </source>
</evidence>
<dbReference type="Proteomes" id="UP001501410">
    <property type="component" value="Unassembled WGS sequence"/>
</dbReference>
<name>A0ABP8MX35_9BACT</name>
<feature type="domain" description="DUF4440" evidence="1">
    <location>
        <begin position="11"/>
        <end position="120"/>
    </location>
</feature>
<organism evidence="2 3">
    <name type="scientific">Rurimicrobium arvi</name>
    <dbReference type="NCBI Taxonomy" id="2049916"/>
    <lineage>
        <taxon>Bacteria</taxon>
        <taxon>Pseudomonadati</taxon>
        <taxon>Bacteroidota</taxon>
        <taxon>Chitinophagia</taxon>
        <taxon>Chitinophagales</taxon>
        <taxon>Chitinophagaceae</taxon>
        <taxon>Rurimicrobium</taxon>
    </lineage>
</organism>
<dbReference type="SUPFAM" id="SSF54427">
    <property type="entry name" value="NTF2-like"/>
    <property type="match status" value="1"/>
</dbReference>
<sequence length="131" mass="14806">MDKTTAMKSAILELEKQYWQAMESRDFETVQRLTHFPCMVAGKDGVMQVDEESFKKMFDSGEGKQMKVLGISNAQDQMIGDNTGLLVYVIQLEYTKDGTTTASQCACTSTWIQENGEWRCAVHTESEMKAK</sequence>
<dbReference type="Pfam" id="PF14534">
    <property type="entry name" value="DUF4440"/>
    <property type="match status" value="1"/>
</dbReference>
<protein>
    <recommendedName>
        <fullName evidence="1">DUF4440 domain-containing protein</fullName>
    </recommendedName>
</protein>
<accession>A0ABP8MX35</accession>
<dbReference type="Gene3D" id="3.10.450.50">
    <property type="match status" value="1"/>
</dbReference>
<proteinExistence type="predicted"/>
<comment type="caution">
    <text evidence="2">The sequence shown here is derived from an EMBL/GenBank/DDBJ whole genome shotgun (WGS) entry which is preliminary data.</text>
</comment>
<keyword evidence="3" id="KW-1185">Reference proteome</keyword>
<evidence type="ECO:0000313" key="3">
    <source>
        <dbReference type="Proteomes" id="UP001501410"/>
    </source>
</evidence>
<dbReference type="InterPro" id="IPR032710">
    <property type="entry name" value="NTF2-like_dom_sf"/>
</dbReference>
<reference evidence="3" key="1">
    <citation type="journal article" date="2019" name="Int. J. Syst. Evol. Microbiol.">
        <title>The Global Catalogue of Microorganisms (GCM) 10K type strain sequencing project: providing services to taxonomists for standard genome sequencing and annotation.</title>
        <authorList>
            <consortium name="The Broad Institute Genomics Platform"/>
            <consortium name="The Broad Institute Genome Sequencing Center for Infectious Disease"/>
            <person name="Wu L."/>
            <person name="Ma J."/>
        </authorList>
    </citation>
    <scope>NUCLEOTIDE SEQUENCE [LARGE SCALE GENOMIC DNA]</scope>
    <source>
        <strain evidence="3">JCM 31921</strain>
    </source>
</reference>
<dbReference type="InterPro" id="IPR027843">
    <property type="entry name" value="DUF4440"/>
</dbReference>
<dbReference type="EMBL" id="BAABEZ010000024">
    <property type="protein sequence ID" value="GAA4457556.1"/>
    <property type="molecule type" value="Genomic_DNA"/>
</dbReference>
<evidence type="ECO:0000313" key="2">
    <source>
        <dbReference type="EMBL" id="GAA4457556.1"/>
    </source>
</evidence>
<gene>
    <name evidence="2" type="ORF">GCM10023092_24440</name>
</gene>